<dbReference type="AlphaFoldDB" id="A0A5C8D3Q2"/>
<name>A0A5C8D3Q2_9SPIR</name>
<reference evidence="1 2" key="1">
    <citation type="journal article" date="1992" name="Lakartidningen">
        <title>[Penicillin V and not amoxicillin is the first choice preparation in acute otitis].</title>
        <authorList>
            <person name="Kamme C."/>
            <person name="Lundgren K."/>
            <person name="Prellner K."/>
        </authorList>
    </citation>
    <scope>NUCLEOTIDE SEQUENCE [LARGE SCALE GENOMIC DNA]</scope>
    <source>
        <strain evidence="1 2">513A</strain>
    </source>
</reference>
<protein>
    <submittedName>
        <fullName evidence="1">Uncharacterized protein</fullName>
    </submittedName>
</protein>
<accession>A0A5C8D3Q2</accession>
<gene>
    <name evidence="1" type="ORF">EPJ79_02630</name>
</gene>
<comment type="caution">
    <text evidence="1">The sequence shown here is derived from an EMBL/GenBank/DDBJ whole genome shotgun (WGS) entry which is preliminary data.</text>
</comment>
<dbReference type="RefSeq" id="WP_147738337.1">
    <property type="nucleotide sequence ID" value="NZ_SAXU01000001.1"/>
</dbReference>
<dbReference type="Proteomes" id="UP000324638">
    <property type="component" value="Unassembled WGS sequence"/>
</dbReference>
<sequence>MEKLYKECSYYIKPKEKYHIFRDKSYIKKYCQDVLDELNNRRIIRYEIVKIILIDKKFDLEMMNIEIINKVCSDILIEIVTNNKKLMKILIIAIYIFKN</sequence>
<proteinExistence type="predicted"/>
<organism evidence="1 2">
    <name type="scientific">Brachyspira aalborgi</name>
    <dbReference type="NCBI Taxonomy" id="29522"/>
    <lineage>
        <taxon>Bacteria</taxon>
        <taxon>Pseudomonadati</taxon>
        <taxon>Spirochaetota</taxon>
        <taxon>Spirochaetia</taxon>
        <taxon>Brachyspirales</taxon>
        <taxon>Brachyspiraceae</taxon>
        <taxon>Brachyspira</taxon>
    </lineage>
</organism>
<evidence type="ECO:0000313" key="1">
    <source>
        <dbReference type="EMBL" id="TXJ20070.1"/>
    </source>
</evidence>
<dbReference type="EMBL" id="SAXU01000001">
    <property type="protein sequence ID" value="TXJ20070.1"/>
    <property type="molecule type" value="Genomic_DNA"/>
</dbReference>
<evidence type="ECO:0000313" key="2">
    <source>
        <dbReference type="Proteomes" id="UP000324638"/>
    </source>
</evidence>